<feature type="non-terminal residue" evidence="1">
    <location>
        <position position="61"/>
    </location>
</feature>
<gene>
    <name evidence="1" type="ORF">AVEN_42411_1</name>
</gene>
<dbReference type="EMBL" id="BGPR01063934">
    <property type="protein sequence ID" value="GBO39035.1"/>
    <property type="molecule type" value="Genomic_DNA"/>
</dbReference>
<reference evidence="1 2" key="1">
    <citation type="journal article" date="2019" name="Sci. Rep.">
        <title>Orb-weaving spider Araneus ventricosus genome elucidates the spidroin gene catalogue.</title>
        <authorList>
            <person name="Kono N."/>
            <person name="Nakamura H."/>
            <person name="Ohtoshi R."/>
            <person name="Moran D.A.P."/>
            <person name="Shinohara A."/>
            <person name="Yoshida Y."/>
            <person name="Fujiwara M."/>
            <person name="Mori M."/>
            <person name="Tomita M."/>
            <person name="Arakawa K."/>
        </authorList>
    </citation>
    <scope>NUCLEOTIDE SEQUENCE [LARGE SCALE GENOMIC DNA]</scope>
</reference>
<evidence type="ECO:0000313" key="1">
    <source>
        <dbReference type="EMBL" id="GBO39035.1"/>
    </source>
</evidence>
<accession>A0A4Y2WNE9</accession>
<proteinExistence type="predicted"/>
<protein>
    <submittedName>
        <fullName evidence="1">Uncharacterized protein</fullName>
    </submittedName>
</protein>
<name>A0A4Y2WNE9_ARAVE</name>
<dbReference type="AlphaFoldDB" id="A0A4Y2WNE9"/>
<evidence type="ECO:0000313" key="2">
    <source>
        <dbReference type="Proteomes" id="UP000499080"/>
    </source>
</evidence>
<organism evidence="1 2">
    <name type="scientific">Araneus ventricosus</name>
    <name type="common">Orbweaver spider</name>
    <name type="synonym">Epeira ventricosa</name>
    <dbReference type="NCBI Taxonomy" id="182803"/>
    <lineage>
        <taxon>Eukaryota</taxon>
        <taxon>Metazoa</taxon>
        <taxon>Ecdysozoa</taxon>
        <taxon>Arthropoda</taxon>
        <taxon>Chelicerata</taxon>
        <taxon>Arachnida</taxon>
        <taxon>Araneae</taxon>
        <taxon>Araneomorphae</taxon>
        <taxon>Entelegynae</taxon>
        <taxon>Araneoidea</taxon>
        <taxon>Araneidae</taxon>
        <taxon>Araneus</taxon>
    </lineage>
</organism>
<keyword evidence="2" id="KW-1185">Reference proteome</keyword>
<comment type="caution">
    <text evidence="1">The sequence shown here is derived from an EMBL/GenBank/DDBJ whole genome shotgun (WGS) entry which is preliminary data.</text>
</comment>
<sequence length="61" mass="6802">MVSPPPYNCLSGTCSSSDGKKYPTLIEKKYRLWSATPVTYSQDAVEKCSTAKRRNTGWALQ</sequence>
<dbReference type="Proteomes" id="UP000499080">
    <property type="component" value="Unassembled WGS sequence"/>
</dbReference>